<keyword evidence="3" id="KW-1185">Reference proteome</keyword>
<evidence type="ECO:0000256" key="1">
    <source>
        <dbReference type="SAM" id="MobiDB-lite"/>
    </source>
</evidence>
<feature type="region of interest" description="Disordered" evidence="1">
    <location>
        <begin position="1"/>
        <end position="23"/>
    </location>
</feature>
<proteinExistence type="predicted"/>
<dbReference type="EMBL" id="BMAT01005111">
    <property type="protein sequence ID" value="GFR87732.1"/>
    <property type="molecule type" value="Genomic_DNA"/>
</dbReference>
<dbReference type="AlphaFoldDB" id="A0AAV4GPJ5"/>
<name>A0AAV4GPJ5_9GAST</name>
<reference evidence="2 3" key="1">
    <citation type="journal article" date="2021" name="Elife">
        <title>Chloroplast acquisition without the gene transfer in kleptoplastic sea slugs, Plakobranchus ocellatus.</title>
        <authorList>
            <person name="Maeda T."/>
            <person name="Takahashi S."/>
            <person name="Yoshida T."/>
            <person name="Shimamura S."/>
            <person name="Takaki Y."/>
            <person name="Nagai Y."/>
            <person name="Toyoda A."/>
            <person name="Suzuki Y."/>
            <person name="Arimoto A."/>
            <person name="Ishii H."/>
            <person name="Satoh N."/>
            <person name="Nishiyama T."/>
            <person name="Hasebe M."/>
            <person name="Maruyama T."/>
            <person name="Minagawa J."/>
            <person name="Obokata J."/>
            <person name="Shigenobu S."/>
        </authorList>
    </citation>
    <scope>NUCLEOTIDE SEQUENCE [LARGE SCALE GENOMIC DNA]</scope>
</reference>
<evidence type="ECO:0000313" key="2">
    <source>
        <dbReference type="EMBL" id="GFR87732.1"/>
    </source>
</evidence>
<evidence type="ECO:0000313" key="3">
    <source>
        <dbReference type="Proteomes" id="UP000762676"/>
    </source>
</evidence>
<protein>
    <submittedName>
        <fullName evidence="2">Uncharacterized protein</fullName>
    </submittedName>
</protein>
<organism evidence="2 3">
    <name type="scientific">Elysia marginata</name>
    <dbReference type="NCBI Taxonomy" id="1093978"/>
    <lineage>
        <taxon>Eukaryota</taxon>
        <taxon>Metazoa</taxon>
        <taxon>Spiralia</taxon>
        <taxon>Lophotrochozoa</taxon>
        <taxon>Mollusca</taxon>
        <taxon>Gastropoda</taxon>
        <taxon>Heterobranchia</taxon>
        <taxon>Euthyneura</taxon>
        <taxon>Panpulmonata</taxon>
        <taxon>Sacoglossa</taxon>
        <taxon>Placobranchoidea</taxon>
        <taxon>Plakobranchidae</taxon>
        <taxon>Elysia</taxon>
    </lineage>
</organism>
<feature type="compositionally biased region" description="Low complexity" evidence="1">
    <location>
        <begin position="1"/>
        <end position="17"/>
    </location>
</feature>
<gene>
    <name evidence="2" type="ORF">ElyMa_002500800</name>
</gene>
<comment type="caution">
    <text evidence="2">The sequence shown here is derived from an EMBL/GenBank/DDBJ whole genome shotgun (WGS) entry which is preliminary data.</text>
</comment>
<accession>A0AAV4GPJ5</accession>
<dbReference type="Proteomes" id="UP000762676">
    <property type="component" value="Unassembled WGS sequence"/>
</dbReference>
<sequence>MWSSETSKTTSSQENSQDIGRSNETSYKNSLKFVVDTTVKTNTLDSGRNSFATDVARILQSPNTTAIEGFGKVTPEMTEGESIQENKEGLIDIETKDLILEVRNVW</sequence>